<comment type="caution">
    <text evidence="6">The sequence shown here is derived from an EMBL/GenBank/DDBJ whole genome shotgun (WGS) entry which is preliminary data.</text>
</comment>
<dbReference type="Pfam" id="PF21674">
    <property type="entry name" value="CCDC22_N"/>
    <property type="match status" value="1"/>
</dbReference>
<dbReference type="Pfam" id="PF05667">
    <property type="entry name" value="CCDC22_CC"/>
    <property type="match status" value="1"/>
</dbReference>
<sequence length="619" mass="71822">MEEADKIIIPILKSAGCKLDDSIRSMSQFTAPLVVHCCATCLNAMDSSNSIPTELPKHSKTQQFGVGNTIKMACIKLGYPYPNDIGYETFIYPNEQDTRKILRWLVEKLQKHSKSNATGETKGDTMNLDEDEQEMLGGRKWLDKQILENLKQWTQSPYSFLTKPQMKCAFKSVPIFFPLKSGPLIKENKKSNTTIKKHFLCIYMHMHMHMHMHTCGSEQEQNEENGGEGLDGGGHHHNAIDWKKLIGESIKQELSQFKRKIATVPNAGIHHGTSLSRAVTFTQAPKTVKPGGKVEKDETEEEVEKRRNEELDELRSKIQDLEAKLKAMEEEIKKEKQRKEELEKTIEQEKKQNEQLQEELNTKEKVHQLIGGSADENIKKLEEIVKKQRDKLKNAVDQWENRKQLWTDEYRSKKTSMERREKSCNDLLEELKLMRKEMKQCAKEIREKEDMLEKVVARLNKLPKTFDRQAYVDRILNVVANLETQNRQIKQALEDIHELQRETNKVTEKSKRAFNICDDMIFQAAQNAMEENAKKQLNKCYRNVVAIREQFDKIVETTKKTSNIQNEIRDLQSQLQALQSKVETLDIEKVKQDAKEVADENEELTKKLKTLKKQLKSLN</sequence>
<dbReference type="InterPro" id="IPR048349">
    <property type="entry name" value="CCDC22_N"/>
</dbReference>
<dbReference type="AlphaFoldDB" id="X6NEJ1"/>
<dbReference type="OMA" id="KFEQHIQ"/>
<feature type="region of interest" description="Disordered" evidence="3">
    <location>
        <begin position="285"/>
        <end position="308"/>
    </location>
</feature>
<evidence type="ECO:0008006" key="8">
    <source>
        <dbReference type="Google" id="ProtNLM"/>
    </source>
</evidence>
<dbReference type="InterPro" id="IPR048348">
    <property type="entry name" value="CCDC22_CC"/>
</dbReference>
<accession>X6NEJ1</accession>
<dbReference type="Proteomes" id="UP000023152">
    <property type="component" value="Unassembled WGS sequence"/>
</dbReference>
<organism evidence="6 7">
    <name type="scientific">Reticulomyxa filosa</name>
    <dbReference type="NCBI Taxonomy" id="46433"/>
    <lineage>
        <taxon>Eukaryota</taxon>
        <taxon>Sar</taxon>
        <taxon>Rhizaria</taxon>
        <taxon>Retaria</taxon>
        <taxon>Foraminifera</taxon>
        <taxon>Monothalamids</taxon>
        <taxon>Reticulomyxidae</taxon>
        <taxon>Reticulomyxa</taxon>
    </lineage>
</organism>
<dbReference type="GO" id="GO:0097602">
    <property type="term" value="F:cullin family protein binding"/>
    <property type="evidence" value="ECO:0007669"/>
    <property type="project" value="TreeGrafter"/>
</dbReference>
<evidence type="ECO:0000259" key="4">
    <source>
        <dbReference type="Pfam" id="PF05667"/>
    </source>
</evidence>
<comment type="similarity">
    <text evidence="1">Belongs to the CCDC22 family.</text>
</comment>
<feature type="coiled-coil region" evidence="2">
    <location>
        <begin position="554"/>
        <end position="614"/>
    </location>
</feature>
<dbReference type="EMBL" id="ASPP01009302">
    <property type="protein sequence ID" value="ETO24313.1"/>
    <property type="molecule type" value="Genomic_DNA"/>
</dbReference>
<evidence type="ECO:0000313" key="6">
    <source>
        <dbReference type="EMBL" id="ETO24313.1"/>
    </source>
</evidence>
<dbReference type="GO" id="GO:2000060">
    <property type="term" value="P:positive regulation of ubiquitin-dependent protein catabolic process"/>
    <property type="evidence" value="ECO:0007669"/>
    <property type="project" value="TreeGrafter"/>
</dbReference>
<dbReference type="PANTHER" id="PTHR15668">
    <property type="entry name" value="JM1 PROTEIN"/>
    <property type="match status" value="1"/>
</dbReference>
<evidence type="ECO:0000256" key="2">
    <source>
        <dbReference type="SAM" id="Coils"/>
    </source>
</evidence>
<feature type="domain" description="CCDC22 N-terminal" evidence="5">
    <location>
        <begin position="1"/>
        <end position="109"/>
    </location>
</feature>
<reference evidence="6 7" key="1">
    <citation type="journal article" date="2013" name="Curr. Biol.">
        <title>The Genome of the Foraminiferan Reticulomyxa filosa.</title>
        <authorList>
            <person name="Glockner G."/>
            <person name="Hulsmann N."/>
            <person name="Schleicher M."/>
            <person name="Noegel A.A."/>
            <person name="Eichinger L."/>
            <person name="Gallinger C."/>
            <person name="Pawlowski J."/>
            <person name="Sierra R."/>
            <person name="Euteneuer U."/>
            <person name="Pillet L."/>
            <person name="Moustafa A."/>
            <person name="Platzer M."/>
            <person name="Groth M."/>
            <person name="Szafranski K."/>
            <person name="Schliwa M."/>
        </authorList>
    </citation>
    <scope>NUCLEOTIDE SEQUENCE [LARGE SCALE GENOMIC DNA]</scope>
</reference>
<keyword evidence="2" id="KW-0175">Coiled coil</keyword>
<gene>
    <name evidence="6" type="ORF">RFI_12847</name>
</gene>
<dbReference type="OrthoDB" id="10266736at2759"/>
<feature type="region of interest" description="Disordered" evidence="3">
    <location>
        <begin position="216"/>
        <end position="236"/>
    </location>
</feature>
<proteinExistence type="inferred from homology"/>
<evidence type="ECO:0000256" key="3">
    <source>
        <dbReference type="SAM" id="MobiDB-lite"/>
    </source>
</evidence>
<keyword evidence="7" id="KW-1185">Reference proteome</keyword>
<evidence type="ECO:0000313" key="7">
    <source>
        <dbReference type="Proteomes" id="UP000023152"/>
    </source>
</evidence>
<evidence type="ECO:0000256" key="1">
    <source>
        <dbReference type="ARBA" id="ARBA00006438"/>
    </source>
</evidence>
<name>X6NEJ1_RETFI</name>
<protein>
    <recommendedName>
        <fullName evidence="8">Coiled-coil domain-containing protein 22 homolog</fullName>
    </recommendedName>
</protein>
<dbReference type="PANTHER" id="PTHR15668:SF4">
    <property type="entry name" value="COILED-COIL DOMAIN-CONTAINING PROTEIN 22"/>
    <property type="match status" value="1"/>
</dbReference>
<evidence type="ECO:0000259" key="5">
    <source>
        <dbReference type="Pfam" id="PF21674"/>
    </source>
</evidence>
<feature type="domain" description="CCDC22 coiled-coil" evidence="4">
    <location>
        <begin position="249"/>
        <end position="581"/>
    </location>
</feature>
<dbReference type="InterPro" id="IPR008530">
    <property type="entry name" value="CCDC22"/>
</dbReference>